<dbReference type="GO" id="GO:0003950">
    <property type="term" value="F:NAD+ poly-ADP-ribosyltransferase activity"/>
    <property type="evidence" value="ECO:0007669"/>
    <property type="project" value="UniProtKB-UniRule"/>
</dbReference>
<comment type="caution">
    <text evidence="7">The sequence shown here is derived from an EMBL/GenBank/DDBJ whole genome shotgun (WGS) entry which is preliminary data.</text>
</comment>
<dbReference type="InterPro" id="IPR037197">
    <property type="entry name" value="WWE_dom_sf"/>
</dbReference>
<dbReference type="Pfam" id="PF00644">
    <property type="entry name" value="PARP"/>
    <property type="match status" value="1"/>
</dbReference>
<evidence type="ECO:0000256" key="3">
    <source>
        <dbReference type="ARBA" id="ARBA00024347"/>
    </source>
</evidence>
<comment type="similarity">
    <text evidence="3">Belongs to the ARTD/PARP family.</text>
</comment>
<dbReference type="InterPro" id="IPR012317">
    <property type="entry name" value="Poly(ADP-ribose)pol_cat_dom"/>
</dbReference>
<dbReference type="InterPro" id="IPR004170">
    <property type="entry name" value="WWE_dom"/>
</dbReference>
<dbReference type="GO" id="GO:1990404">
    <property type="term" value="F:NAD+-protein mono-ADP-ribosyltransferase activity"/>
    <property type="evidence" value="ECO:0007669"/>
    <property type="project" value="TreeGrafter"/>
</dbReference>
<evidence type="ECO:0000256" key="4">
    <source>
        <dbReference type="RuleBase" id="RU362114"/>
    </source>
</evidence>
<evidence type="ECO:0000256" key="2">
    <source>
        <dbReference type="ARBA" id="ARBA00023242"/>
    </source>
</evidence>
<evidence type="ECO:0000259" key="5">
    <source>
        <dbReference type="PROSITE" id="PS50918"/>
    </source>
</evidence>
<dbReference type="PANTHER" id="PTHR45740">
    <property type="entry name" value="POLY [ADP-RIBOSE] POLYMERASE"/>
    <property type="match status" value="1"/>
</dbReference>
<feature type="non-terminal residue" evidence="7">
    <location>
        <position position="358"/>
    </location>
</feature>
<feature type="domain" description="WWE" evidence="5">
    <location>
        <begin position="28"/>
        <end position="105"/>
    </location>
</feature>
<dbReference type="EC" id="2.4.2.-" evidence="4"/>
<dbReference type="EMBL" id="JAAWVO010052988">
    <property type="protein sequence ID" value="MBN3320875.1"/>
    <property type="molecule type" value="Genomic_DNA"/>
</dbReference>
<keyword evidence="2" id="KW-0539">Nucleus</keyword>
<accession>A0A8J7NYT6</accession>
<evidence type="ECO:0000313" key="8">
    <source>
        <dbReference type="Proteomes" id="UP000736164"/>
    </source>
</evidence>
<dbReference type="Proteomes" id="UP000736164">
    <property type="component" value="Unassembled WGS sequence"/>
</dbReference>
<dbReference type="PROSITE" id="PS50918">
    <property type="entry name" value="WWE"/>
    <property type="match status" value="1"/>
</dbReference>
<dbReference type="Pfam" id="PF02825">
    <property type="entry name" value="WWE"/>
    <property type="match status" value="1"/>
</dbReference>
<evidence type="ECO:0000259" key="6">
    <source>
        <dbReference type="PROSITE" id="PS51059"/>
    </source>
</evidence>
<gene>
    <name evidence="7" type="primary">Tiparp_1</name>
    <name evidence="7" type="ORF">GTO95_0013500</name>
</gene>
<feature type="domain" description="PARP catalytic" evidence="6">
    <location>
        <begin position="150"/>
        <end position="358"/>
    </location>
</feature>
<dbReference type="PANTHER" id="PTHR45740:SF6">
    <property type="entry name" value="PROTEIN MONO-ADP-RIBOSYLTRANSFERASE PARP12"/>
    <property type="match status" value="1"/>
</dbReference>
<dbReference type="AlphaFoldDB" id="A0A8J7NYT6"/>
<name>A0A8J7NYT6_ATRSP</name>
<keyword evidence="4" id="KW-0328">Glycosyltransferase</keyword>
<proteinExistence type="inferred from homology"/>
<dbReference type="GO" id="GO:0005634">
    <property type="term" value="C:nucleus"/>
    <property type="evidence" value="ECO:0007669"/>
    <property type="project" value="UniProtKB-SubCell"/>
</dbReference>
<organism evidence="7 8">
    <name type="scientific">Atractosteus spatula</name>
    <name type="common">Alligator gar</name>
    <name type="synonym">Lepisosteus spatula</name>
    <dbReference type="NCBI Taxonomy" id="7917"/>
    <lineage>
        <taxon>Eukaryota</taxon>
        <taxon>Metazoa</taxon>
        <taxon>Chordata</taxon>
        <taxon>Craniata</taxon>
        <taxon>Vertebrata</taxon>
        <taxon>Euteleostomi</taxon>
        <taxon>Actinopterygii</taxon>
        <taxon>Neopterygii</taxon>
        <taxon>Holostei</taxon>
        <taxon>Semionotiformes</taxon>
        <taxon>Lepisosteidae</taxon>
        <taxon>Atractosteus</taxon>
    </lineage>
</organism>
<protein>
    <recommendedName>
        <fullName evidence="4">Poly [ADP-ribose] polymerase</fullName>
        <shortName evidence="4">PARP</shortName>
        <ecNumber evidence="4">2.4.2.-</ecNumber>
    </recommendedName>
</protein>
<evidence type="ECO:0000256" key="1">
    <source>
        <dbReference type="ARBA" id="ARBA00004123"/>
    </source>
</evidence>
<reference evidence="7" key="1">
    <citation type="journal article" date="2021" name="Cell">
        <title>Tracing the genetic footprints of vertebrate landing in non-teleost ray-finned fishes.</title>
        <authorList>
            <person name="Bi X."/>
            <person name="Wang K."/>
            <person name="Yang L."/>
            <person name="Pan H."/>
            <person name="Jiang H."/>
            <person name="Wei Q."/>
            <person name="Fang M."/>
            <person name="Yu H."/>
            <person name="Zhu C."/>
            <person name="Cai Y."/>
            <person name="He Y."/>
            <person name="Gan X."/>
            <person name="Zeng H."/>
            <person name="Yu D."/>
            <person name="Zhu Y."/>
            <person name="Jiang H."/>
            <person name="Qiu Q."/>
            <person name="Yang H."/>
            <person name="Zhang Y.E."/>
            <person name="Wang W."/>
            <person name="Zhu M."/>
            <person name="He S."/>
            <person name="Zhang G."/>
        </authorList>
    </citation>
    <scope>NUCLEOTIDE SEQUENCE</scope>
    <source>
        <strain evidence="7">Allg_001</strain>
    </source>
</reference>
<evidence type="ECO:0000313" key="7">
    <source>
        <dbReference type="EMBL" id="MBN3320875.1"/>
    </source>
</evidence>
<dbReference type="Gene3D" id="3.30.720.50">
    <property type="match status" value="1"/>
</dbReference>
<sequence length="358" mass="42221">MSHTFTLDFEKMMIENSEVYGKVRRLSNTTNPEWNTHFPTNWQIYWWNDFKWEKYTKCVLKILLAKMEAGENKCTVTIRKQKYEVDFNSLMQTNLKTGFVRKIRRRPTFRSPHSLKPHLKTVILNELQFQSDMVPQKYNFDPLSEFRSWYPPVWTMPLAQDEFKKVDVPPWEQAFYSIYELFHATLSEMELEIVSIQQIQNIFQWDKYRRQKDFMSAKHSHGITIERHLFHGTTEESVDIICKMNFDPRVAGKNGIAYGRGSYFAKDASYSDKYAPATSEGFQYMFLAKVLVGKTIIGNQSYYRPPPLCPSAAGSDIYDTCVNREKDPSIFVVFDSCQCYPYYLIKYRTLSDVVNAFE</sequence>
<dbReference type="SUPFAM" id="SSF117839">
    <property type="entry name" value="WWE domain"/>
    <property type="match status" value="1"/>
</dbReference>
<dbReference type="SUPFAM" id="SSF56399">
    <property type="entry name" value="ADP-ribosylation"/>
    <property type="match status" value="1"/>
</dbReference>
<feature type="non-terminal residue" evidence="7">
    <location>
        <position position="1"/>
    </location>
</feature>
<keyword evidence="4" id="KW-0520">NAD</keyword>
<comment type="subcellular location">
    <subcellularLocation>
        <location evidence="1">Nucleus</location>
    </subcellularLocation>
</comment>
<dbReference type="InterPro" id="IPR051712">
    <property type="entry name" value="ARTD-AVP"/>
</dbReference>
<dbReference type="Gene3D" id="3.90.228.10">
    <property type="match status" value="1"/>
</dbReference>
<keyword evidence="4" id="KW-0808">Transferase</keyword>
<dbReference type="PROSITE" id="PS51059">
    <property type="entry name" value="PARP_CATALYTIC"/>
    <property type="match status" value="1"/>
</dbReference>
<keyword evidence="8" id="KW-1185">Reference proteome</keyword>
<dbReference type="CDD" id="cd01439">
    <property type="entry name" value="TCCD_inducible_PARP_like"/>
    <property type="match status" value="1"/>
</dbReference>